<evidence type="ECO:0000259" key="5">
    <source>
        <dbReference type="PROSITE" id="PS51462"/>
    </source>
</evidence>
<comment type="caution">
    <text evidence="6">The sequence shown here is derived from an EMBL/GenBank/DDBJ whole genome shotgun (WGS) entry which is preliminary data.</text>
</comment>
<dbReference type="PROSITE" id="PS00893">
    <property type="entry name" value="NUDIX_BOX"/>
    <property type="match status" value="1"/>
</dbReference>
<feature type="domain" description="Nudix hydrolase" evidence="5">
    <location>
        <begin position="10"/>
        <end position="146"/>
    </location>
</feature>
<dbReference type="Pfam" id="PF00293">
    <property type="entry name" value="NUDIX"/>
    <property type="match status" value="1"/>
</dbReference>
<reference evidence="6" key="1">
    <citation type="journal article" date="2021" name="PeerJ">
        <title>Extensive microbial diversity within the chicken gut microbiome revealed by metagenomics and culture.</title>
        <authorList>
            <person name="Gilroy R."/>
            <person name="Ravi A."/>
            <person name="Getino M."/>
            <person name="Pursley I."/>
            <person name="Horton D.L."/>
            <person name="Alikhan N.F."/>
            <person name="Baker D."/>
            <person name="Gharbi K."/>
            <person name="Hall N."/>
            <person name="Watson M."/>
            <person name="Adriaenssens E.M."/>
            <person name="Foster-Nyarko E."/>
            <person name="Jarju S."/>
            <person name="Secka A."/>
            <person name="Antonio M."/>
            <person name="Oren A."/>
            <person name="Chaudhuri R.R."/>
            <person name="La Ragione R."/>
            <person name="Hildebrand F."/>
            <person name="Pallen M.J."/>
        </authorList>
    </citation>
    <scope>NUCLEOTIDE SEQUENCE</scope>
    <source>
        <strain evidence="6">ChiGjej3B3-7470</strain>
    </source>
</reference>
<dbReference type="Gene3D" id="3.90.79.10">
    <property type="entry name" value="Nucleoside Triphosphate Pyrophosphohydrolase"/>
    <property type="match status" value="1"/>
</dbReference>
<dbReference type="InterPro" id="IPR020084">
    <property type="entry name" value="NUDIX_hydrolase_CS"/>
</dbReference>
<evidence type="ECO:0000256" key="1">
    <source>
        <dbReference type="ARBA" id="ARBA00001946"/>
    </source>
</evidence>
<dbReference type="InterPro" id="IPR020476">
    <property type="entry name" value="Nudix_hydrolase"/>
</dbReference>
<comment type="similarity">
    <text evidence="2 4">Belongs to the Nudix hydrolase family.</text>
</comment>
<dbReference type="InterPro" id="IPR015797">
    <property type="entry name" value="NUDIX_hydrolase-like_dom_sf"/>
</dbReference>
<dbReference type="AlphaFoldDB" id="A0A921EMJ3"/>
<protein>
    <submittedName>
        <fullName evidence="6">NUDIX domain-containing protein</fullName>
    </submittedName>
</protein>
<dbReference type="PANTHER" id="PTHR43046">
    <property type="entry name" value="GDP-MANNOSE MANNOSYL HYDROLASE"/>
    <property type="match status" value="1"/>
</dbReference>
<evidence type="ECO:0000256" key="2">
    <source>
        <dbReference type="ARBA" id="ARBA00005582"/>
    </source>
</evidence>
<keyword evidence="3 4" id="KW-0378">Hydrolase</keyword>
<evidence type="ECO:0000256" key="4">
    <source>
        <dbReference type="RuleBase" id="RU003476"/>
    </source>
</evidence>
<dbReference type="EMBL" id="DYZF01000008">
    <property type="protein sequence ID" value="HJE50411.1"/>
    <property type="molecule type" value="Genomic_DNA"/>
</dbReference>
<evidence type="ECO:0000256" key="3">
    <source>
        <dbReference type="ARBA" id="ARBA00022801"/>
    </source>
</evidence>
<dbReference type="GO" id="GO:0016787">
    <property type="term" value="F:hydrolase activity"/>
    <property type="evidence" value="ECO:0007669"/>
    <property type="project" value="UniProtKB-KW"/>
</dbReference>
<name>A0A921EMJ3_9ACTN</name>
<accession>A0A921EMJ3</accession>
<dbReference type="Proteomes" id="UP000712713">
    <property type="component" value="Unassembled WGS sequence"/>
</dbReference>
<sequence length="149" mass="16473">MTDLDFTDYDTRLGAYVLLIDEGKILLSNWIERDEVVWSLPGGGVELGESPEEAVHREVLEESGYTAELDELLGVFTRVIPADQRIRPVGERPLQLVSVIYRGRVTGGELTFEVGGSSDEARWFRLDELDDVNLGGNVLPGLRLAGLSL</sequence>
<proteinExistence type="inferred from homology"/>
<dbReference type="InterPro" id="IPR000086">
    <property type="entry name" value="NUDIX_hydrolase_dom"/>
</dbReference>
<dbReference type="PRINTS" id="PR00502">
    <property type="entry name" value="NUDIXFAMILY"/>
</dbReference>
<dbReference type="CDD" id="cd02883">
    <property type="entry name" value="NUDIX_Hydrolase"/>
    <property type="match status" value="1"/>
</dbReference>
<evidence type="ECO:0000313" key="6">
    <source>
        <dbReference type="EMBL" id="HJE50411.1"/>
    </source>
</evidence>
<reference evidence="6" key="2">
    <citation type="submission" date="2021-09" db="EMBL/GenBank/DDBJ databases">
        <authorList>
            <person name="Gilroy R."/>
        </authorList>
    </citation>
    <scope>NUCLEOTIDE SEQUENCE</scope>
    <source>
        <strain evidence="6">ChiGjej3B3-7470</strain>
    </source>
</reference>
<dbReference type="PANTHER" id="PTHR43046:SF2">
    <property type="entry name" value="8-OXO-DGTP DIPHOSPHATASE-RELATED"/>
    <property type="match status" value="1"/>
</dbReference>
<gene>
    <name evidence="6" type="ORF">K8V15_00225</name>
</gene>
<evidence type="ECO:0000313" key="7">
    <source>
        <dbReference type="Proteomes" id="UP000712713"/>
    </source>
</evidence>
<organism evidence="6 7">
    <name type="scientific">Tessaracoccus flavescens</name>
    <dbReference type="NCBI Taxonomy" id="399497"/>
    <lineage>
        <taxon>Bacteria</taxon>
        <taxon>Bacillati</taxon>
        <taxon>Actinomycetota</taxon>
        <taxon>Actinomycetes</taxon>
        <taxon>Propionibacteriales</taxon>
        <taxon>Propionibacteriaceae</taxon>
        <taxon>Tessaracoccus</taxon>
    </lineage>
</organism>
<dbReference type="SUPFAM" id="SSF55811">
    <property type="entry name" value="Nudix"/>
    <property type="match status" value="1"/>
</dbReference>
<comment type="cofactor">
    <cofactor evidence="1">
        <name>Mg(2+)</name>
        <dbReference type="ChEBI" id="CHEBI:18420"/>
    </cofactor>
</comment>
<dbReference type="PROSITE" id="PS51462">
    <property type="entry name" value="NUDIX"/>
    <property type="match status" value="1"/>
</dbReference>